<protein>
    <submittedName>
        <fullName evidence="1">Uncharacterized protein</fullName>
    </submittedName>
</protein>
<dbReference type="AlphaFoldDB" id="A0A0F9HM24"/>
<feature type="non-terminal residue" evidence="1">
    <location>
        <position position="37"/>
    </location>
</feature>
<comment type="caution">
    <text evidence="1">The sequence shown here is derived from an EMBL/GenBank/DDBJ whole genome shotgun (WGS) entry which is preliminary data.</text>
</comment>
<gene>
    <name evidence="1" type="ORF">LCGC14_1688140</name>
</gene>
<reference evidence="1" key="1">
    <citation type="journal article" date="2015" name="Nature">
        <title>Complex archaea that bridge the gap between prokaryotes and eukaryotes.</title>
        <authorList>
            <person name="Spang A."/>
            <person name="Saw J.H."/>
            <person name="Jorgensen S.L."/>
            <person name="Zaremba-Niedzwiedzka K."/>
            <person name="Martijn J."/>
            <person name="Lind A.E."/>
            <person name="van Eijk R."/>
            <person name="Schleper C."/>
            <person name="Guy L."/>
            <person name="Ettema T.J."/>
        </authorList>
    </citation>
    <scope>NUCLEOTIDE SEQUENCE</scope>
</reference>
<organism evidence="1">
    <name type="scientific">marine sediment metagenome</name>
    <dbReference type="NCBI Taxonomy" id="412755"/>
    <lineage>
        <taxon>unclassified sequences</taxon>
        <taxon>metagenomes</taxon>
        <taxon>ecological metagenomes</taxon>
    </lineage>
</organism>
<accession>A0A0F9HM24</accession>
<sequence>MKNIPEPPKFPLSIIYIDPPPMFGYSDDLCPKCHSMI</sequence>
<name>A0A0F9HM24_9ZZZZ</name>
<proteinExistence type="predicted"/>
<dbReference type="EMBL" id="LAZR01014724">
    <property type="protein sequence ID" value="KKM16212.1"/>
    <property type="molecule type" value="Genomic_DNA"/>
</dbReference>
<evidence type="ECO:0000313" key="1">
    <source>
        <dbReference type="EMBL" id="KKM16212.1"/>
    </source>
</evidence>